<dbReference type="PANTHER" id="PTHR31435:SF9">
    <property type="entry name" value="PROTEIN NATD1"/>
    <property type="match status" value="1"/>
</dbReference>
<dbReference type="STRING" id="1679444.PYTT_2483"/>
<evidence type="ECO:0000313" key="2">
    <source>
        <dbReference type="EMBL" id="SEI00440.1"/>
    </source>
</evidence>
<dbReference type="SUPFAM" id="SSF55729">
    <property type="entry name" value="Acyl-CoA N-acyltransferases (Nat)"/>
    <property type="match status" value="1"/>
</dbReference>
<dbReference type="EMBL" id="LT629973">
    <property type="protein sequence ID" value="SEI00440.1"/>
    <property type="molecule type" value="Genomic_DNA"/>
</dbReference>
<dbReference type="AlphaFoldDB" id="A0A1C7PAD2"/>
<dbReference type="GO" id="GO:0016746">
    <property type="term" value="F:acyltransferase activity"/>
    <property type="evidence" value="ECO:0007669"/>
    <property type="project" value="UniProtKB-KW"/>
</dbReference>
<dbReference type="InterPro" id="IPR031165">
    <property type="entry name" value="GNAT_YJDJ"/>
</dbReference>
<feature type="domain" description="N-acetyltransferase" evidence="1">
    <location>
        <begin position="4"/>
        <end position="89"/>
    </location>
</feature>
<evidence type="ECO:0000313" key="3">
    <source>
        <dbReference type="Proteomes" id="UP000176204"/>
    </source>
</evidence>
<organism evidence="2 3">
    <name type="scientific">Akkermansia glycaniphila</name>
    <dbReference type="NCBI Taxonomy" id="1679444"/>
    <lineage>
        <taxon>Bacteria</taxon>
        <taxon>Pseudomonadati</taxon>
        <taxon>Verrucomicrobiota</taxon>
        <taxon>Verrucomicrobiia</taxon>
        <taxon>Verrucomicrobiales</taxon>
        <taxon>Akkermansiaceae</taxon>
        <taxon>Akkermansia</taxon>
    </lineage>
</organism>
<name>A0A1C7PAD2_9BACT</name>
<gene>
    <name evidence="2" type="ORF">PYTT_2483</name>
</gene>
<dbReference type="KEGG" id="agl:PYTT_2483"/>
<dbReference type="Pfam" id="PF14542">
    <property type="entry name" value="Acetyltransf_CG"/>
    <property type="match status" value="1"/>
</dbReference>
<dbReference type="Gene3D" id="3.40.630.30">
    <property type="match status" value="1"/>
</dbReference>
<sequence length="89" mass="9902">MNITHHHAQHCFDTVIEGHTACVEYRISPGTFDIIHTRVPAPLEGRGIAAALVQTAYDYARSRQLALRGSCSYAAAWLKRHPDYLKPAS</sequence>
<dbReference type="RefSeq" id="WP_067777502.1">
    <property type="nucleotide sequence ID" value="NZ_JACVVN010000012.1"/>
</dbReference>
<accession>A0A1C7PAD2</accession>
<protein>
    <submittedName>
        <fullName evidence="2">Acyl-coa n-acyltransferase</fullName>
    </submittedName>
</protein>
<dbReference type="PATRIC" id="fig|1679444.3.peg.1289"/>
<dbReference type="InterPro" id="IPR045057">
    <property type="entry name" value="Gcn5-rel_NAT"/>
</dbReference>
<proteinExistence type="predicted"/>
<reference evidence="3" key="1">
    <citation type="submission" date="2016-09" db="EMBL/GenBank/DDBJ databases">
        <authorList>
            <person name="Koehorst J."/>
        </authorList>
    </citation>
    <scope>NUCLEOTIDE SEQUENCE [LARGE SCALE GENOMIC DNA]</scope>
</reference>
<dbReference type="PROSITE" id="PS51729">
    <property type="entry name" value="GNAT_YJDJ"/>
    <property type="match status" value="1"/>
</dbReference>
<dbReference type="PANTHER" id="PTHR31435">
    <property type="entry name" value="PROTEIN NATD1"/>
    <property type="match status" value="1"/>
</dbReference>
<keyword evidence="3" id="KW-1185">Reference proteome</keyword>
<dbReference type="InterPro" id="IPR016181">
    <property type="entry name" value="Acyl_CoA_acyltransferase"/>
</dbReference>
<keyword evidence="2" id="KW-0808">Transferase</keyword>
<keyword evidence="2" id="KW-0012">Acyltransferase</keyword>
<dbReference type="OrthoDB" id="9793389at2"/>
<dbReference type="Proteomes" id="UP000176204">
    <property type="component" value="Chromosome I"/>
</dbReference>
<evidence type="ECO:0000259" key="1">
    <source>
        <dbReference type="PROSITE" id="PS51729"/>
    </source>
</evidence>